<sequence>MGKKSRLKRERKLSNEKNDFMKKLYTIDRYNQPIYRFFPEKWQAEALCSGRIWVSTLEACRGYEDPLQGDAEEATQTYHSGEISGGSDDKDFVEMAYRSGISIGPGCSQISIGNAQSTTKLPDAYVLCTTKDYSPDDLSETFGKYCVRISNPAEFFKLASVALNNHSAISDGAMGLVQYKDRSYKGMESPPGPIGFVKPCDKYAPQKEFRMLWIPKESKALTPFLLNCTDVSSLCSEV</sequence>
<proteinExistence type="predicted"/>
<reference evidence="2" key="1">
    <citation type="submission" date="2016-07" db="EMBL/GenBank/DDBJ databases">
        <title>Nontailed viruses are major unrecognized killers of bacteria in the ocean.</title>
        <authorList>
            <person name="Kauffman K."/>
            <person name="Hussain F."/>
            <person name="Yang J."/>
            <person name="Arevalo P."/>
            <person name="Brown J."/>
            <person name="Cutler M."/>
            <person name="Kelly L."/>
            <person name="Polz M.F."/>
        </authorList>
    </citation>
    <scope>NUCLEOTIDE SEQUENCE [LARGE SCALE GENOMIC DNA]</scope>
    <source>
        <strain evidence="2">10N.261.48.A1</strain>
    </source>
</reference>
<dbReference type="EMBL" id="MCZJ01000001">
    <property type="protein sequence ID" value="PMM62936.1"/>
    <property type="molecule type" value="Genomic_DNA"/>
</dbReference>
<evidence type="ECO:0000313" key="2">
    <source>
        <dbReference type="Proteomes" id="UP000235554"/>
    </source>
</evidence>
<dbReference type="RefSeq" id="WP_102554526.1">
    <property type="nucleotide sequence ID" value="NZ_MCZJ01000001.1"/>
</dbReference>
<gene>
    <name evidence="1" type="ORF">BCT50_00370</name>
</gene>
<dbReference type="AlphaFoldDB" id="A0A855IWU7"/>
<comment type="caution">
    <text evidence="1">The sequence shown here is derived from an EMBL/GenBank/DDBJ whole genome shotgun (WGS) entry which is preliminary data.</text>
</comment>
<evidence type="ECO:0000313" key="1">
    <source>
        <dbReference type="EMBL" id="PMM62936.1"/>
    </source>
</evidence>
<protein>
    <submittedName>
        <fullName evidence="1">Uncharacterized protein</fullName>
    </submittedName>
</protein>
<organism evidence="1 2">
    <name type="scientific">Vibrio lentus</name>
    <dbReference type="NCBI Taxonomy" id="136468"/>
    <lineage>
        <taxon>Bacteria</taxon>
        <taxon>Pseudomonadati</taxon>
        <taxon>Pseudomonadota</taxon>
        <taxon>Gammaproteobacteria</taxon>
        <taxon>Vibrionales</taxon>
        <taxon>Vibrionaceae</taxon>
        <taxon>Vibrio</taxon>
    </lineage>
</organism>
<dbReference type="Proteomes" id="UP000235554">
    <property type="component" value="Unassembled WGS sequence"/>
</dbReference>
<accession>A0A855IWU7</accession>
<name>A0A855IWU7_9VIBR</name>